<comment type="cofactor">
    <cofactor evidence="1">
        <name>pantetheine 4'-phosphate</name>
        <dbReference type="ChEBI" id="CHEBI:47942"/>
    </cofactor>
</comment>
<proteinExistence type="predicted"/>
<organism evidence="6 7">
    <name type="scientific">Actinomadura algeriensis</name>
    <dbReference type="NCBI Taxonomy" id="1679523"/>
    <lineage>
        <taxon>Bacteria</taxon>
        <taxon>Bacillati</taxon>
        <taxon>Actinomycetota</taxon>
        <taxon>Actinomycetes</taxon>
        <taxon>Streptosporangiales</taxon>
        <taxon>Thermomonosporaceae</taxon>
        <taxon>Actinomadura</taxon>
    </lineage>
</organism>
<dbReference type="PROSITE" id="PS50075">
    <property type="entry name" value="CARRIER"/>
    <property type="match status" value="3"/>
</dbReference>
<dbReference type="SUPFAM" id="SSF56601">
    <property type="entry name" value="beta-lactamase/transpeptidase-like"/>
    <property type="match status" value="1"/>
</dbReference>
<dbReference type="SMART" id="SM00823">
    <property type="entry name" value="PKS_PP"/>
    <property type="match status" value="3"/>
</dbReference>
<accession>A0ABR9JUX7</accession>
<evidence type="ECO:0000256" key="1">
    <source>
        <dbReference type="ARBA" id="ARBA00001957"/>
    </source>
</evidence>
<dbReference type="PANTHER" id="PTHR45527:SF1">
    <property type="entry name" value="FATTY ACID SYNTHASE"/>
    <property type="match status" value="1"/>
</dbReference>
<dbReference type="Proteomes" id="UP000627838">
    <property type="component" value="Unassembled WGS sequence"/>
</dbReference>
<gene>
    <name evidence="6" type="ORF">H4W34_003743</name>
</gene>
<dbReference type="InterPro" id="IPR000873">
    <property type="entry name" value="AMP-dep_synth/lig_dom"/>
</dbReference>
<dbReference type="SUPFAM" id="SSF52777">
    <property type="entry name" value="CoA-dependent acyltransferases"/>
    <property type="match status" value="6"/>
</dbReference>
<evidence type="ECO:0000256" key="4">
    <source>
        <dbReference type="SAM" id="MobiDB-lite"/>
    </source>
</evidence>
<dbReference type="Pfam" id="PF00144">
    <property type="entry name" value="Beta-lactamase"/>
    <property type="match status" value="1"/>
</dbReference>
<feature type="compositionally biased region" description="Basic and acidic residues" evidence="4">
    <location>
        <begin position="1734"/>
        <end position="1751"/>
    </location>
</feature>
<dbReference type="Pfam" id="PF13193">
    <property type="entry name" value="AMP-binding_C"/>
    <property type="match status" value="3"/>
</dbReference>
<reference evidence="6 7" key="1">
    <citation type="submission" date="2020-10" db="EMBL/GenBank/DDBJ databases">
        <title>Sequencing the genomes of 1000 actinobacteria strains.</title>
        <authorList>
            <person name="Klenk H.-P."/>
        </authorList>
    </citation>
    <scope>NUCLEOTIDE SEQUENCE [LARGE SCALE GENOMIC DNA]</scope>
    <source>
        <strain evidence="6 7">DSM 46744</strain>
    </source>
</reference>
<dbReference type="InterPro" id="IPR042099">
    <property type="entry name" value="ANL_N_sf"/>
</dbReference>
<dbReference type="NCBIfam" id="TIGR01733">
    <property type="entry name" value="AA-adenyl-dom"/>
    <property type="match status" value="3"/>
</dbReference>
<feature type="region of interest" description="Disordered" evidence="4">
    <location>
        <begin position="1734"/>
        <end position="1753"/>
    </location>
</feature>
<dbReference type="InterPro" id="IPR009081">
    <property type="entry name" value="PP-bd_ACP"/>
</dbReference>
<dbReference type="Pfam" id="PF00501">
    <property type="entry name" value="AMP-binding"/>
    <property type="match status" value="3"/>
</dbReference>
<dbReference type="CDD" id="cd05930">
    <property type="entry name" value="A_NRPS"/>
    <property type="match status" value="1"/>
</dbReference>
<protein>
    <submittedName>
        <fullName evidence="6">Amino acid adenylation domain-containing protein</fullName>
    </submittedName>
</protein>
<dbReference type="RefSeq" id="WP_192760373.1">
    <property type="nucleotide sequence ID" value="NZ_JADBDZ010000001.1"/>
</dbReference>
<dbReference type="InterPro" id="IPR020806">
    <property type="entry name" value="PKS_PP-bd"/>
</dbReference>
<dbReference type="InterPro" id="IPR045851">
    <property type="entry name" value="AMP-bd_C_sf"/>
</dbReference>
<dbReference type="EMBL" id="JADBDZ010000001">
    <property type="protein sequence ID" value="MBE1533910.1"/>
    <property type="molecule type" value="Genomic_DNA"/>
</dbReference>
<keyword evidence="3" id="KW-0597">Phosphoprotein</keyword>
<dbReference type="InterPro" id="IPR012338">
    <property type="entry name" value="Beta-lactam/transpept-like"/>
</dbReference>
<dbReference type="SUPFAM" id="SSF56801">
    <property type="entry name" value="Acetyl-CoA synthetase-like"/>
    <property type="match status" value="3"/>
</dbReference>
<sequence>MTQIDIEREEALLRRRRGRRGRVPRADRDGTLRLSYGQQQMWFLNRFDPDGSEYLVPLTLRLTGPLDVPALGGALDEIVARHEILRTRYTVTGAEPVHVIDAPAAQIMTVTDLRGAPDAERRALELAEHEVRRGVDLAREWPIRAGLLRIADEDALLVVVFHHIACDEWSLRLFEEELSALYAAPGSLPPVELQYIDHAAQQRRRADEGGLDRQLAYWRDRLGDLVPTELPADRPRPDVRGWAGSALPIAVDPELGAALRGVARRHGTTLFTVLLSAFQALLSRYTGTTDIAVGTVVSERTRPDLQRMFGYAINSLVVRSGWRPGAPFTEALAGTRAALLDAFDHQDVPFARLVDELEPERDRSRTPLFRVAFTMHEPKASALTLPGIRAESLEAPWQISKFDLTLQIEEAADGTLRGQIEYATDLFERATIERMSGQLLRLLAGITAAPDRPLDAVEVFGAEELAVLAEPARVTDADPRTVPEAFAAQVRATPGAVAVAAGADRLTYAELNGRANRLAHHLRALGVGPETLVGVCLDRNADLMVALLAVLKAGGAYLPLDPAYPADRLAYMVSDAGAPLVLTQEAHLPLVERAHPGTTLVLDRAEDAAAVAARPDHDPAHAASADGLIYVIYTSGSTGRPKGMCLRHRNVLRLLDRGRERFGFGPDDVWPMFHSYAFDVSVWEMWGALLHGGRLVMVPVDTARSPDALLDLLVEERATVLNQTPSAFQRLVRLAERGDPRVDRLALRLVVFAGERLEMPDLRPWTDRRGLAAPALVNMYGITETTVHTTHYEVTEADLEPAGGSPIGRPLDDLSIVLLDERGGLVPIGATGEIFVGGPGVGRGYLNRPGLTAQRFVPDPFGPPGGRLYRSGDLARRRPDGSLEYLGRADDQVKIRGYRVEPGEVQARLRADPRLRDAVVVARADGPGGPRLVAYVVAADGGSPDIGALRASLAADLPAYMVPSAFVAVPAIPLTPQGKVDKRALPAPGDAALAVAATYVAPRTDAEGLIAAVWAEVLKVGRVGATDDFFELGGDSILAVVLAGGLRDAGLDVSVADLFEHRTVARLTEHLTRRRAEGTAVTAVEPFALLAAADRAGLPADVEDAYPMSRLQTGMVVEMLADTELNPYLNATAFRVRDDRPLEPAALERAAALVVARHEVLRTSFDLTGRSVPLQLVHRTAEVSVPVADLRGLGPAAEREAMRAFVGRERTRLFDLSRPPLIRLSAHRCDGTAWWITVTECHAALEGWSYHTILMEVLETYRALRDGAEPPAPAERPAVRYADFIAAELEVLADPAEREYWRALVAAHPRFTLPEGLGAGRDAVRREHRIHIPMAGYEPGLSAVAAATGVPLKSVLLAAHLKVLSAFTDERSFFTGVVFHGRLEAPGADRVHGLYLNTLPFPFQRGARTWREMARRAFDRETEVWAHRRFPMPEIQRDAGGDRLIDVRFNYLDFRQVDTDLLEAGSVIDDSPTEFGLGVHVLAGNLMLTSDVRVLDEPALERLAVLYRTVLEAIIADPDGDADAMPLPAGERDRLVGELNDTRNPPVERTVPEMFENRAAAAPGAVAAAFDGGSWSYARLEARANRIAHRLRALGAGPESAVGVLLERGPELLACMLGTWKAGAAFVPLDPSFPRLRIAGMLADAGARVLLTESGTGPADPAGDGPAGVTVVAVDREALDGLPDTPPGGPPDPDGIAQVIFTSGSTGRPKGVQVTHRGLANHVRWAVRTLIERDGDRERDGTGERDGDGERAAGGAPLFSSVAFDLVVPNLWAPLAAGRTVRLLPPELDLADLGRTLAAHGPYDFIKLTPGHLDVLAAQLGSAAERLAEVIVVAGEALPGRTARHWLELLGPGRLINEYGPTEATVGTCVHPVVEPERAAVVPIGRPLPGMTMYVLDDRMRLVPFGVTGELYVGGTGVTRGYAARPELTADRFPPDPFGPPGARLYRTGDRAWVRPDGAVCFAGRLDDQVKVRGHRIEPGEIRTVLVDHPAVRDAVVLVRESGTGDGTLTAYCVPSGGALPPGPELARHAAERLPEYMVPAVFAAVDRVPLNANGKVDRAALPDPAAGAPGDAVRVAPRTVLEERIAHVWRDVLGCGEPSVHDNFFALGGHSVSAVAVVGVLRDQGVRVSVRDVLRHRTIADLAAALAEPAAGRDEEADRPPVEPFALISGADRERLPAGAADAYPLSQVQRGMVVEMLTDEERNLYHNTMSFLVRDERPVDADALRRAVGRAVDRHEALRTSVHLTGFTVPMQVVHAAVEVPVRVVDLRSLDEPERRRAMDRFRAQERARRFDLAAAPLLRVGAVPWDGGSWWLSFTILHTVTEGWSFHGLLMEILDDYRALRDGREPRDRDVPAVRYADFVAAELRALESAEARAFWRDAVTGRTPFTLPRGWGDDPGAPREDYHVVLDYADLEDELRALAARWDVPLKSVLLTAHLKAVGMLTPDESFTTGLVCNGRLEARGGESVYGMHLNTLPFPADRTARTWREAARATFAREIELWPHRRFPMPVIQRELGDGRRLIEVAFSYQDFEQVDTELIDVTATEGDDPTEFALGVPCTPRYLIIRSNTQAMSRANADLLAGLHRAVLEAMVADPDGDAAVACLPAAERERVSAAAGGGAEHPVSRCVHEVFEERAAAMPGAVAVTHGGDDLTYAELDERAGRLASRLRALGAGPERLVGVCLDPGIDLIVTLLGVLKSGAAYLPLPPSSPPERLRFMLADSGAVAVVTTHERVAALTAGGDDARYGGAVLVLDRETERPAAEPAPVRPAEPGKAEPGNVAYVCYTSGSTGTPKGVAVPHANVLRMFAALAGRVDLTPGRTWALLHSYAFDVSVWEMWGALLHGGRLVVVPPDTARDPRALFALVEGERVNTLSLSPVAFRSLIGAADDDAALAGLALDEVVFGGDRLEPSDLGGWGLDRSALAQAYGPTECTVHVTFHPLGAADLDAGAGAGDGVSIGRPLDDTRAHVLDRDGQPVPTGAAGELCVGGAGLARGYLGRPGLTAEKFVPDPFGPPGSRCYRTGDLARRGPDGELYFLGRIDDQVKVRGHRVEPGEVQAVVHGHPAVREVVVTVRGDGATGRRLVAYCVPDGGELPAAGELAAWCAARLPDYMVPAAFVGLERVPLTGNGKLDHRALPAPDRAALWAERDFVAPRTETERVLAGIWSRLLGLESVSVHDRFFDLGGDSTMILEAMALARDADLPVSLRLLYQHGTIALLAAALEDDDRTVVRGAAGAFAARPAEGKGTAGTAPGPLPSPVPTMARHRVPGVSLAVLRGGRVVETAAYGRLEAGKDAPMEPETVFRVASVSKQVTAFGVLCLAAARRLDLDADVNEYLGGWRLPAGGAAPVTVRHLLANTSGLEREPEYEPYRDGEPVPSVLDALYGRPPARTPEVRPKCPPGELFEKNPVNYLVLEQLLTDLTGTEFPRLMRETVLDPLGMTRSGYESGFPESSGNAHARGHDAAGRPTGHRGPVHPATAAGGLWTTARDLAAVQLEIRRAHRGESELVTPELAEQMLTTTPGTLYGLSTVVDRSATELDFGAVGEFSGYWAMTMCRMSGDGFVLLANGDGGRGVAEFITAMTGGNEDFGRP</sequence>
<dbReference type="CDD" id="cd19531">
    <property type="entry name" value="LCL_NRPS-like"/>
    <property type="match status" value="1"/>
</dbReference>
<dbReference type="Gene3D" id="3.40.710.10">
    <property type="entry name" value="DD-peptidase/beta-lactamase superfamily"/>
    <property type="match status" value="1"/>
</dbReference>
<dbReference type="Gene3D" id="3.40.50.980">
    <property type="match status" value="4"/>
</dbReference>
<dbReference type="Gene3D" id="3.30.300.30">
    <property type="match status" value="3"/>
</dbReference>
<evidence type="ECO:0000256" key="3">
    <source>
        <dbReference type="ARBA" id="ARBA00022553"/>
    </source>
</evidence>
<dbReference type="Gene3D" id="2.30.38.10">
    <property type="entry name" value="Luciferase, Domain 3"/>
    <property type="match status" value="2"/>
</dbReference>
<dbReference type="PANTHER" id="PTHR45527">
    <property type="entry name" value="NONRIBOSOMAL PEPTIDE SYNTHETASE"/>
    <property type="match status" value="1"/>
</dbReference>
<dbReference type="InterPro" id="IPR010071">
    <property type="entry name" value="AA_adenyl_dom"/>
</dbReference>
<dbReference type="InterPro" id="IPR001242">
    <property type="entry name" value="Condensation_dom"/>
</dbReference>
<evidence type="ECO:0000313" key="6">
    <source>
        <dbReference type="EMBL" id="MBE1533910.1"/>
    </source>
</evidence>
<dbReference type="Gene3D" id="3.40.50.12780">
    <property type="entry name" value="N-terminal domain of ligase-like"/>
    <property type="match status" value="1"/>
</dbReference>
<dbReference type="Gene3D" id="1.10.1200.10">
    <property type="entry name" value="ACP-like"/>
    <property type="match status" value="3"/>
</dbReference>
<evidence type="ECO:0000313" key="7">
    <source>
        <dbReference type="Proteomes" id="UP000627838"/>
    </source>
</evidence>
<dbReference type="InterPro" id="IPR025110">
    <property type="entry name" value="AMP-bd_C"/>
</dbReference>
<feature type="domain" description="Carrier" evidence="5">
    <location>
        <begin position="2077"/>
        <end position="2151"/>
    </location>
</feature>
<feature type="region of interest" description="Disordered" evidence="4">
    <location>
        <begin position="3450"/>
        <end position="3482"/>
    </location>
</feature>
<dbReference type="InterPro" id="IPR001466">
    <property type="entry name" value="Beta-lactam-related"/>
</dbReference>
<dbReference type="Pfam" id="PF00668">
    <property type="entry name" value="Condensation"/>
    <property type="match status" value="3"/>
</dbReference>
<dbReference type="Pfam" id="PF00550">
    <property type="entry name" value="PP-binding"/>
    <property type="match status" value="3"/>
</dbReference>
<feature type="domain" description="Carrier" evidence="5">
    <location>
        <begin position="3154"/>
        <end position="3228"/>
    </location>
</feature>
<dbReference type="InterPro" id="IPR036736">
    <property type="entry name" value="ACP-like_sf"/>
</dbReference>
<comment type="caution">
    <text evidence="6">The sequence shown here is derived from an EMBL/GenBank/DDBJ whole genome shotgun (WGS) entry which is preliminary data.</text>
</comment>
<dbReference type="Gene3D" id="3.30.559.10">
    <property type="entry name" value="Chloramphenicol acetyltransferase-like domain"/>
    <property type="match status" value="3"/>
</dbReference>
<feature type="domain" description="Carrier" evidence="5">
    <location>
        <begin position="1001"/>
        <end position="1075"/>
    </location>
</feature>
<dbReference type="SUPFAM" id="SSF47336">
    <property type="entry name" value="ACP-like"/>
    <property type="match status" value="3"/>
</dbReference>
<keyword evidence="7" id="KW-1185">Reference proteome</keyword>
<dbReference type="InterPro" id="IPR020845">
    <property type="entry name" value="AMP-binding_CS"/>
</dbReference>
<dbReference type="CDD" id="cd17643">
    <property type="entry name" value="A_NRPS_Cytc1-like"/>
    <property type="match status" value="1"/>
</dbReference>
<dbReference type="PROSITE" id="PS00455">
    <property type="entry name" value="AMP_BINDING"/>
    <property type="match status" value="3"/>
</dbReference>
<dbReference type="InterPro" id="IPR023213">
    <property type="entry name" value="CAT-like_dom_sf"/>
</dbReference>
<name>A0ABR9JUX7_9ACTN</name>
<keyword evidence="2" id="KW-0596">Phosphopantetheine</keyword>
<dbReference type="NCBIfam" id="NF003417">
    <property type="entry name" value="PRK04813.1"/>
    <property type="match status" value="3"/>
</dbReference>
<evidence type="ECO:0000259" key="5">
    <source>
        <dbReference type="PROSITE" id="PS50075"/>
    </source>
</evidence>
<evidence type="ECO:0000256" key="2">
    <source>
        <dbReference type="ARBA" id="ARBA00022450"/>
    </source>
</evidence>
<dbReference type="Gene3D" id="3.30.559.30">
    <property type="entry name" value="Nonribosomal peptide synthetase, condensation domain"/>
    <property type="match status" value="3"/>
</dbReference>